<gene>
    <name evidence="2" type="ORF">BJP25_00640</name>
</gene>
<reference evidence="2 3" key="1">
    <citation type="submission" date="2016-10" db="EMBL/GenBank/DDBJ databases">
        <title>The Draft Genome Sequence of Actinokineospora bangkokensis 44EHWT reveals the biosynthetic pathway of antifungal compounds Thailandins with unusual extender unit butylmalonyl-CoA.</title>
        <authorList>
            <person name="Greule A."/>
            <person name="Intra B."/>
            <person name="Flemming S."/>
            <person name="Rommel M.G."/>
            <person name="Panbangred W."/>
            <person name="Bechthold A."/>
        </authorList>
    </citation>
    <scope>NUCLEOTIDE SEQUENCE [LARGE SCALE GENOMIC DNA]</scope>
    <source>
        <strain evidence="2 3">44EHW</strain>
    </source>
</reference>
<protein>
    <submittedName>
        <fullName evidence="2">Uncharacterized protein</fullName>
    </submittedName>
</protein>
<organism evidence="2 3">
    <name type="scientific">Actinokineospora bangkokensis</name>
    <dbReference type="NCBI Taxonomy" id="1193682"/>
    <lineage>
        <taxon>Bacteria</taxon>
        <taxon>Bacillati</taxon>
        <taxon>Actinomycetota</taxon>
        <taxon>Actinomycetes</taxon>
        <taxon>Pseudonocardiales</taxon>
        <taxon>Pseudonocardiaceae</taxon>
        <taxon>Actinokineospora</taxon>
    </lineage>
</organism>
<proteinExistence type="predicted"/>
<name>A0A1Q9LM96_9PSEU</name>
<keyword evidence="1" id="KW-0732">Signal</keyword>
<feature type="signal peptide" evidence="1">
    <location>
        <begin position="1"/>
        <end position="26"/>
    </location>
</feature>
<evidence type="ECO:0000256" key="1">
    <source>
        <dbReference type="SAM" id="SignalP"/>
    </source>
</evidence>
<dbReference type="EMBL" id="MKQR01000012">
    <property type="protein sequence ID" value="OLR93135.1"/>
    <property type="molecule type" value="Genomic_DNA"/>
</dbReference>
<comment type="caution">
    <text evidence="2">The sequence shown here is derived from an EMBL/GenBank/DDBJ whole genome shotgun (WGS) entry which is preliminary data.</text>
</comment>
<sequence length="425" mass="43095">MRNASTAAVVLAAALGAALAVPTAAAAAPQAAEAATATRSGQQADGAGRVRAALGADATGTEFVPVTPKRVLDTRSAIGVPGTTPVGTGGTISVNLSSSVPAEAVSVVLNVTVVTAAKGSFVTVFPTGADRPTASNLNVYPNSVRPNAATVTLGTNRSVSLFAQNGPTHLIADLAGYYVAGSGALYNSLGTPVRLLDTREPSGGGKIGAGATRALPVGGAVPASATAVVMNLTGLNATQGSFVTAWPNGATRPTASSLNLVPNQVAPNLVVVPIGTGRTVNLYNLAGSVDVVADLAGYFDPTAGAQFFPVDPIRYIDTRDYSPVGPLEYVNFYDPYGDFEGFSGAVLNLTGTEPTSGTYLTAYPDPAHQDPPFTSNLNLAPAETAANLVFVGLGSDPEARFGVLNRFGYVHQIWDFAGFFGPVLV</sequence>
<dbReference type="Proteomes" id="UP000186040">
    <property type="component" value="Unassembled WGS sequence"/>
</dbReference>
<dbReference type="AlphaFoldDB" id="A0A1Q9LM96"/>
<evidence type="ECO:0000313" key="2">
    <source>
        <dbReference type="EMBL" id="OLR93135.1"/>
    </source>
</evidence>
<feature type="chain" id="PRO_5038884230" evidence="1">
    <location>
        <begin position="27"/>
        <end position="425"/>
    </location>
</feature>
<dbReference type="STRING" id="1193682.BJP25_00640"/>
<accession>A0A1Q9LM96</accession>
<dbReference type="RefSeq" id="WP_075975130.1">
    <property type="nucleotide sequence ID" value="NZ_MKQR01000012.1"/>
</dbReference>
<keyword evidence="3" id="KW-1185">Reference proteome</keyword>
<evidence type="ECO:0000313" key="3">
    <source>
        <dbReference type="Proteomes" id="UP000186040"/>
    </source>
</evidence>
<dbReference type="OrthoDB" id="4178270at2"/>